<dbReference type="PROSITE" id="PS51012">
    <property type="entry name" value="ABC_TM2"/>
    <property type="match status" value="1"/>
</dbReference>
<evidence type="ECO:0000256" key="4">
    <source>
        <dbReference type="ARBA" id="ARBA00022475"/>
    </source>
</evidence>
<organism evidence="10 11">
    <name type="scientific">Roseovarius azorensis</name>
    <dbReference type="NCBI Taxonomy" id="1287727"/>
    <lineage>
        <taxon>Bacteria</taxon>
        <taxon>Pseudomonadati</taxon>
        <taxon>Pseudomonadota</taxon>
        <taxon>Alphaproteobacteria</taxon>
        <taxon>Rhodobacterales</taxon>
        <taxon>Roseobacteraceae</taxon>
        <taxon>Roseovarius</taxon>
    </lineage>
</organism>
<accession>A0A1H7SG46</accession>
<dbReference type="STRING" id="1287727.SAMN05443999_107114"/>
<evidence type="ECO:0000256" key="1">
    <source>
        <dbReference type="ARBA" id="ARBA00004651"/>
    </source>
</evidence>
<evidence type="ECO:0000313" key="11">
    <source>
        <dbReference type="Proteomes" id="UP000199582"/>
    </source>
</evidence>
<evidence type="ECO:0000256" key="2">
    <source>
        <dbReference type="ARBA" id="ARBA00007783"/>
    </source>
</evidence>
<evidence type="ECO:0000313" key="10">
    <source>
        <dbReference type="EMBL" id="SEL71299.1"/>
    </source>
</evidence>
<feature type="transmembrane region" description="Helical" evidence="8">
    <location>
        <begin position="283"/>
        <end position="304"/>
    </location>
</feature>
<protein>
    <recommendedName>
        <fullName evidence="8">Transport permease protein</fullName>
    </recommendedName>
</protein>
<sequence length="367" mass="39612">MGTRLAGLLVKEMIQLLRDRVMLVLILWLYTIEVVICAYALSFEVNDMPLAVVDLDQTSASRALVESFMVTDAFAPAGYPASAPAATDWLQTGRARVALVIPERFQHDLARGDAPTLQVILDGTNSNMAAQARGYALEIVNRFRAAPTIAAVSGGGVQPVVRVWYNPDQTYTSFVVLSMIALAAMMVGVIHPAASIVREKETGTIEQLQVTPIGTAELFVAKTFPTLVIGLLSIFPSLLIVWWFGVPMRGSILLFLALTAVFLVSAISLGVLIASVSRTLQQALLLSFFSLFPLMFLSGTLAPVESMPALLQTLSLGSPLRHYMDVILGVFLKGIGLSELWPQALALLAIGAPLFAIAMLIFRRGKP</sequence>
<evidence type="ECO:0000256" key="5">
    <source>
        <dbReference type="ARBA" id="ARBA00022692"/>
    </source>
</evidence>
<dbReference type="PRINTS" id="PR00164">
    <property type="entry name" value="ABC2TRNSPORT"/>
</dbReference>
<feature type="transmembrane region" description="Helical" evidence="8">
    <location>
        <begin position="227"/>
        <end position="246"/>
    </location>
</feature>
<dbReference type="GO" id="GO:0043190">
    <property type="term" value="C:ATP-binding cassette (ABC) transporter complex"/>
    <property type="evidence" value="ECO:0007669"/>
    <property type="project" value="InterPro"/>
</dbReference>
<keyword evidence="11" id="KW-1185">Reference proteome</keyword>
<dbReference type="InterPro" id="IPR051449">
    <property type="entry name" value="ABC-2_transporter_component"/>
</dbReference>
<dbReference type="GO" id="GO:0140359">
    <property type="term" value="F:ABC-type transporter activity"/>
    <property type="evidence" value="ECO:0007669"/>
    <property type="project" value="InterPro"/>
</dbReference>
<dbReference type="PANTHER" id="PTHR30294:SF29">
    <property type="entry name" value="MULTIDRUG ABC TRANSPORTER PERMEASE YBHS-RELATED"/>
    <property type="match status" value="1"/>
</dbReference>
<gene>
    <name evidence="10" type="ORF">SAMN05443999_107114</name>
</gene>
<dbReference type="RefSeq" id="WP_093037098.1">
    <property type="nucleotide sequence ID" value="NZ_FOAG01000007.1"/>
</dbReference>
<feature type="transmembrane region" description="Helical" evidence="8">
    <location>
        <begin position="171"/>
        <end position="190"/>
    </location>
</feature>
<dbReference type="Gene3D" id="3.40.1710.10">
    <property type="entry name" value="abc type-2 transporter like domain"/>
    <property type="match status" value="1"/>
</dbReference>
<feature type="transmembrane region" description="Helical" evidence="8">
    <location>
        <begin position="340"/>
        <end position="362"/>
    </location>
</feature>
<evidence type="ECO:0000259" key="9">
    <source>
        <dbReference type="PROSITE" id="PS51012"/>
    </source>
</evidence>
<evidence type="ECO:0000256" key="8">
    <source>
        <dbReference type="RuleBase" id="RU361157"/>
    </source>
</evidence>
<dbReference type="PANTHER" id="PTHR30294">
    <property type="entry name" value="MEMBRANE COMPONENT OF ABC TRANSPORTER YHHJ-RELATED"/>
    <property type="match status" value="1"/>
</dbReference>
<evidence type="ECO:0000256" key="6">
    <source>
        <dbReference type="ARBA" id="ARBA00022989"/>
    </source>
</evidence>
<proteinExistence type="inferred from homology"/>
<dbReference type="InterPro" id="IPR047817">
    <property type="entry name" value="ABC2_TM_bact-type"/>
</dbReference>
<dbReference type="Proteomes" id="UP000199582">
    <property type="component" value="Unassembled WGS sequence"/>
</dbReference>
<comment type="similarity">
    <text evidence="2 8">Belongs to the ABC-2 integral membrane protein family.</text>
</comment>
<keyword evidence="6 8" id="KW-1133">Transmembrane helix</keyword>
<feature type="transmembrane region" description="Helical" evidence="8">
    <location>
        <begin position="21"/>
        <end position="41"/>
    </location>
</feature>
<feature type="transmembrane region" description="Helical" evidence="8">
    <location>
        <begin position="252"/>
        <end position="276"/>
    </location>
</feature>
<name>A0A1H7SG46_9RHOB</name>
<evidence type="ECO:0000256" key="7">
    <source>
        <dbReference type="ARBA" id="ARBA00023136"/>
    </source>
</evidence>
<dbReference type="OrthoDB" id="9784671at2"/>
<keyword evidence="5 8" id="KW-0812">Transmembrane</keyword>
<feature type="domain" description="ABC transmembrane type-2" evidence="9">
    <location>
        <begin position="133"/>
        <end position="365"/>
    </location>
</feature>
<keyword evidence="7 8" id="KW-0472">Membrane</keyword>
<dbReference type="Pfam" id="PF12698">
    <property type="entry name" value="ABC2_membrane_3"/>
    <property type="match status" value="1"/>
</dbReference>
<reference evidence="10 11" key="1">
    <citation type="submission" date="2016-10" db="EMBL/GenBank/DDBJ databases">
        <authorList>
            <person name="de Groot N.N."/>
        </authorList>
    </citation>
    <scope>NUCLEOTIDE SEQUENCE [LARGE SCALE GENOMIC DNA]</scope>
    <source>
        <strain evidence="10 11">DSM 100674</strain>
    </source>
</reference>
<dbReference type="InterPro" id="IPR000412">
    <property type="entry name" value="ABC_2_transport"/>
</dbReference>
<keyword evidence="4 8" id="KW-1003">Cell membrane</keyword>
<evidence type="ECO:0000256" key="3">
    <source>
        <dbReference type="ARBA" id="ARBA00022448"/>
    </source>
</evidence>
<dbReference type="AlphaFoldDB" id="A0A1H7SG46"/>
<comment type="subcellular location">
    <subcellularLocation>
        <location evidence="8">Cell inner membrane</location>
        <topology evidence="8">Multi-pass membrane protein</topology>
    </subcellularLocation>
    <subcellularLocation>
        <location evidence="1">Cell membrane</location>
        <topology evidence="1">Multi-pass membrane protein</topology>
    </subcellularLocation>
</comment>
<dbReference type="EMBL" id="FOAG01000007">
    <property type="protein sequence ID" value="SEL71299.1"/>
    <property type="molecule type" value="Genomic_DNA"/>
</dbReference>
<dbReference type="InterPro" id="IPR013525">
    <property type="entry name" value="ABC2_TM"/>
</dbReference>
<keyword evidence="3 8" id="KW-0813">Transport</keyword>